<feature type="region of interest" description="Disordered" evidence="1">
    <location>
        <begin position="155"/>
        <end position="217"/>
    </location>
</feature>
<dbReference type="EMBL" id="CAJHNJ030000012">
    <property type="protein sequence ID" value="CAG9109959.1"/>
    <property type="molecule type" value="Genomic_DNA"/>
</dbReference>
<dbReference type="Proteomes" id="UP000653454">
    <property type="component" value="Unassembled WGS sequence"/>
</dbReference>
<organism evidence="2 3">
    <name type="scientific">Plutella xylostella</name>
    <name type="common">Diamondback moth</name>
    <name type="synonym">Plutella maculipennis</name>
    <dbReference type="NCBI Taxonomy" id="51655"/>
    <lineage>
        <taxon>Eukaryota</taxon>
        <taxon>Metazoa</taxon>
        <taxon>Ecdysozoa</taxon>
        <taxon>Arthropoda</taxon>
        <taxon>Hexapoda</taxon>
        <taxon>Insecta</taxon>
        <taxon>Pterygota</taxon>
        <taxon>Neoptera</taxon>
        <taxon>Endopterygota</taxon>
        <taxon>Lepidoptera</taxon>
        <taxon>Glossata</taxon>
        <taxon>Ditrysia</taxon>
        <taxon>Yponomeutoidea</taxon>
        <taxon>Plutellidae</taxon>
        <taxon>Plutella</taxon>
    </lineage>
</organism>
<dbReference type="AlphaFoldDB" id="A0A8S4E4J2"/>
<evidence type="ECO:0000256" key="1">
    <source>
        <dbReference type="SAM" id="MobiDB-lite"/>
    </source>
</evidence>
<evidence type="ECO:0000313" key="2">
    <source>
        <dbReference type="EMBL" id="CAG9109959.1"/>
    </source>
</evidence>
<name>A0A8S4E4J2_PLUXY</name>
<sequence length="241" mass="28313">MFFSEEVKNCYKLLGNIDVPEGLTLQVCWECLAAVRVMSRFRAQMLRSYQVLIDYSREHTFLYSPADLARHATQRLQLSRLPPTELPAPDEVKVEAADVDDQVKEEVSEDKFEDFYKDEPDHFSDSNDALTILEEPAHTEPLEIIEDDIPRVKKENKVKKKLKKDDKKKVKRKSSKDKDKSERKSSKVKERKSSKDKERRKSKEKRKSSKEKKKTGKFKKFSEELVETYTMTEAEMWAQRS</sequence>
<evidence type="ECO:0000313" key="3">
    <source>
        <dbReference type="Proteomes" id="UP000653454"/>
    </source>
</evidence>
<keyword evidence="3" id="KW-1185">Reference proteome</keyword>
<feature type="compositionally biased region" description="Basic residues" evidence="1">
    <location>
        <begin position="202"/>
        <end position="217"/>
    </location>
</feature>
<feature type="compositionally biased region" description="Basic and acidic residues" evidence="1">
    <location>
        <begin position="176"/>
        <end position="201"/>
    </location>
</feature>
<reference evidence="2" key="1">
    <citation type="submission" date="2020-11" db="EMBL/GenBank/DDBJ databases">
        <authorList>
            <person name="Whiteford S."/>
        </authorList>
    </citation>
    <scope>NUCLEOTIDE SEQUENCE</scope>
</reference>
<protein>
    <submittedName>
        <fullName evidence="2">(diamondback moth) hypothetical protein</fullName>
    </submittedName>
</protein>
<proteinExistence type="predicted"/>
<gene>
    <name evidence="2" type="ORF">PLXY2_LOCUS4279</name>
</gene>
<comment type="caution">
    <text evidence="2">The sequence shown here is derived from an EMBL/GenBank/DDBJ whole genome shotgun (WGS) entry which is preliminary data.</text>
</comment>
<accession>A0A8S4E4J2</accession>